<dbReference type="Proteomes" id="UP000031036">
    <property type="component" value="Unassembled WGS sequence"/>
</dbReference>
<gene>
    <name evidence="3" type="ORF">Tcan_09352</name>
</gene>
<evidence type="ECO:0000259" key="2">
    <source>
        <dbReference type="PROSITE" id="PS50060"/>
    </source>
</evidence>
<organism evidence="3 4">
    <name type="scientific">Toxocara canis</name>
    <name type="common">Canine roundworm</name>
    <dbReference type="NCBI Taxonomy" id="6265"/>
    <lineage>
        <taxon>Eukaryota</taxon>
        <taxon>Metazoa</taxon>
        <taxon>Ecdysozoa</taxon>
        <taxon>Nematoda</taxon>
        <taxon>Chromadorea</taxon>
        <taxon>Rhabditida</taxon>
        <taxon>Spirurina</taxon>
        <taxon>Ascaridomorpha</taxon>
        <taxon>Ascaridoidea</taxon>
        <taxon>Toxocaridae</taxon>
        <taxon>Toxocara</taxon>
    </lineage>
</organism>
<dbReference type="SUPFAM" id="SSF49899">
    <property type="entry name" value="Concanavalin A-like lectins/glucanases"/>
    <property type="match status" value="1"/>
</dbReference>
<name>A0A0B2V040_TOXCA</name>
<dbReference type="OrthoDB" id="5837419at2759"/>
<keyword evidence="1" id="KW-0732">Signal</keyword>
<dbReference type="InterPro" id="IPR000998">
    <property type="entry name" value="MAM_dom"/>
</dbReference>
<dbReference type="OMA" id="CRWSNAE"/>
<feature type="signal peptide" evidence="1">
    <location>
        <begin position="1"/>
        <end position="17"/>
    </location>
</feature>
<keyword evidence="4" id="KW-1185">Reference proteome</keyword>
<dbReference type="PROSITE" id="PS51257">
    <property type="entry name" value="PROKAR_LIPOPROTEIN"/>
    <property type="match status" value="1"/>
</dbReference>
<reference evidence="3 4" key="1">
    <citation type="submission" date="2014-11" db="EMBL/GenBank/DDBJ databases">
        <title>Genetic blueprint of the zoonotic pathogen Toxocara canis.</title>
        <authorList>
            <person name="Zhu X.-Q."/>
            <person name="Korhonen P.K."/>
            <person name="Cai H."/>
            <person name="Young N.D."/>
            <person name="Nejsum P."/>
            <person name="von Samson-Himmelstjerna G."/>
            <person name="Boag P.R."/>
            <person name="Tan P."/>
            <person name="Li Q."/>
            <person name="Min J."/>
            <person name="Yang Y."/>
            <person name="Wang X."/>
            <person name="Fang X."/>
            <person name="Hall R.S."/>
            <person name="Hofmann A."/>
            <person name="Sternberg P.W."/>
            <person name="Jex A.R."/>
            <person name="Gasser R.B."/>
        </authorList>
    </citation>
    <scope>NUCLEOTIDE SEQUENCE [LARGE SCALE GENOMIC DNA]</scope>
    <source>
        <strain evidence="3">PN_DK_2014</strain>
    </source>
</reference>
<evidence type="ECO:0000313" key="4">
    <source>
        <dbReference type="Proteomes" id="UP000031036"/>
    </source>
</evidence>
<feature type="domain" description="MAM" evidence="2">
    <location>
        <begin position="259"/>
        <end position="413"/>
    </location>
</feature>
<dbReference type="PROSITE" id="PS50060">
    <property type="entry name" value="MAM_2"/>
    <property type="match status" value="1"/>
</dbReference>
<dbReference type="Pfam" id="PF00629">
    <property type="entry name" value="MAM"/>
    <property type="match status" value="1"/>
</dbReference>
<sequence>MRFSTVEFAILPTLLLACAPQYRRELRYLGYYLGIKPLHEGRATVKEWDLHHYVSNSSELDCGLSEACAWENANSDGILDTSDFYLFVKSDDKAFPIQVQPGNPNPPPGSRFLLAGNTTSTAQSAVFVSAPVACQRSQGELSFKYWLYGGTLLEVVLLKPLNPQRRQLQVLLRPSTSCHILRPRNDVCRVTIPEMNEPFRIGIRAFHLQDESVGSFAMISDIDYHADICLETKFSKMFGGRPVPLTIRHKIAAAASEYSCVDFNSNCRWSNSLSTSSEWKFSNRLKKWDELMGTETRPSGTFFYQLVEAMDEKPYALLQSELIPCTRTVSSLSFRYWLRAGTQVQICSVTASNIVISCVYLSETDSPGPLYVDVDAPSDEPFRFVFEMIELDRSKGGLVVVDDLRYSGELCNEPTQPPTTTINPLAVSNLFALRAGPRDVGEYSASLDCDFKEDFCTQWENDGKWEYGVTPNNDLFELPEFIEGNVAVAVLDGANSATLTSRLVPCANNATITVTYYRSKHAQLRICIDERCTVAENASASLDCDFKEDFCTQWENDGKWEYGVTPNNDLFELPEFIEGNVAVAVLDGANSATLTSRLVPCANNATITVTYYRSKHAQLRICIDERCTVAENASGVRCVIDRKAGRAILRSPHFRLTTPIDLEITLYQPTFGSQTFICGDGHESLDRCHLLLGPKIEVPKVRPVRFRLDPDMQQFALVAFHDKSLQFGAATFIVSSIRVFDEREDPEALLRQNRRRIVRLSSRDHTTRRNKRTRVRCVIDRKAGRAILRSPHFRLTTPIDLEITLYQPTFGSQTFICGDGHESLDRCHLLLGPKIEVPKVRPVRFRLDPDMQQFALVAFHDKSLQFGAATFIVSSIRVFDEREDPVC</sequence>
<dbReference type="EMBL" id="JPKZ01002781">
    <property type="protein sequence ID" value="KHN75113.1"/>
    <property type="molecule type" value="Genomic_DNA"/>
</dbReference>
<accession>A0A0B2V040</accession>
<comment type="caution">
    <text evidence="3">The sequence shown here is derived from an EMBL/GenBank/DDBJ whole genome shotgun (WGS) entry which is preliminary data.</text>
</comment>
<dbReference type="InterPro" id="IPR013320">
    <property type="entry name" value="ConA-like_dom_sf"/>
</dbReference>
<dbReference type="Gene3D" id="2.60.120.200">
    <property type="match status" value="1"/>
</dbReference>
<proteinExistence type="predicted"/>
<protein>
    <recommendedName>
        <fullName evidence="2">MAM domain-containing protein</fullName>
    </recommendedName>
</protein>
<dbReference type="GO" id="GO:0016020">
    <property type="term" value="C:membrane"/>
    <property type="evidence" value="ECO:0007669"/>
    <property type="project" value="InterPro"/>
</dbReference>
<dbReference type="AlphaFoldDB" id="A0A0B2V040"/>
<dbReference type="SMART" id="SM00137">
    <property type="entry name" value="MAM"/>
    <property type="match status" value="1"/>
</dbReference>
<evidence type="ECO:0000313" key="3">
    <source>
        <dbReference type="EMBL" id="KHN75113.1"/>
    </source>
</evidence>
<evidence type="ECO:0000256" key="1">
    <source>
        <dbReference type="SAM" id="SignalP"/>
    </source>
</evidence>
<feature type="chain" id="PRO_5002095206" description="MAM domain-containing protein" evidence="1">
    <location>
        <begin position="18"/>
        <end position="887"/>
    </location>
</feature>